<keyword evidence="2" id="KW-1185">Reference proteome</keyword>
<keyword evidence="1" id="KW-0472">Membrane</keyword>
<dbReference type="AlphaFoldDB" id="A0A0M3IH87"/>
<sequence length="57" mass="6777">MHCSDRRIILRPLLKNLLPLSAFEYRYSTNKLIHFFLCSVNAHISFHLFALIGNRKF</sequence>
<dbReference type="WBParaSite" id="ALUE_0001774901-mRNA-1">
    <property type="protein sequence ID" value="ALUE_0001774901-mRNA-1"/>
    <property type="gene ID" value="ALUE_0001774901"/>
</dbReference>
<reference evidence="3" key="1">
    <citation type="submission" date="2017-02" db="UniProtKB">
        <authorList>
            <consortium name="WormBaseParasite"/>
        </authorList>
    </citation>
    <scope>IDENTIFICATION</scope>
</reference>
<keyword evidence="1" id="KW-0812">Transmembrane</keyword>
<keyword evidence="1" id="KW-1133">Transmembrane helix</keyword>
<protein>
    <submittedName>
        <fullName evidence="3">Uncharacterized protein</fullName>
    </submittedName>
</protein>
<accession>A0A0M3IH87</accession>
<evidence type="ECO:0000256" key="1">
    <source>
        <dbReference type="SAM" id="Phobius"/>
    </source>
</evidence>
<feature type="transmembrane region" description="Helical" evidence="1">
    <location>
        <begin position="32"/>
        <end position="52"/>
    </location>
</feature>
<evidence type="ECO:0000313" key="3">
    <source>
        <dbReference type="WBParaSite" id="ALUE_0001774901-mRNA-1"/>
    </source>
</evidence>
<organism evidence="2 3">
    <name type="scientific">Ascaris lumbricoides</name>
    <name type="common">Giant roundworm</name>
    <dbReference type="NCBI Taxonomy" id="6252"/>
    <lineage>
        <taxon>Eukaryota</taxon>
        <taxon>Metazoa</taxon>
        <taxon>Ecdysozoa</taxon>
        <taxon>Nematoda</taxon>
        <taxon>Chromadorea</taxon>
        <taxon>Rhabditida</taxon>
        <taxon>Spirurina</taxon>
        <taxon>Ascaridomorpha</taxon>
        <taxon>Ascaridoidea</taxon>
        <taxon>Ascarididae</taxon>
        <taxon>Ascaris</taxon>
    </lineage>
</organism>
<proteinExistence type="predicted"/>
<name>A0A0M3IH87_ASCLU</name>
<evidence type="ECO:0000313" key="2">
    <source>
        <dbReference type="Proteomes" id="UP000036681"/>
    </source>
</evidence>
<dbReference type="Proteomes" id="UP000036681">
    <property type="component" value="Unplaced"/>
</dbReference>